<dbReference type="PANTHER" id="PTHR18820:SF1">
    <property type="entry name" value="PROTEIN LEG1 HOMOLOG"/>
    <property type="match status" value="1"/>
</dbReference>
<organism evidence="7 8">
    <name type="scientific">Mus caroli</name>
    <name type="common">Ryukyu mouse</name>
    <name type="synonym">Ricefield mouse</name>
    <dbReference type="NCBI Taxonomy" id="10089"/>
    <lineage>
        <taxon>Eukaryota</taxon>
        <taxon>Metazoa</taxon>
        <taxon>Chordata</taxon>
        <taxon>Craniata</taxon>
        <taxon>Vertebrata</taxon>
        <taxon>Euteleostomi</taxon>
        <taxon>Mammalia</taxon>
        <taxon>Eutheria</taxon>
        <taxon>Euarchontoglires</taxon>
        <taxon>Glires</taxon>
        <taxon>Rodentia</taxon>
        <taxon>Myomorpha</taxon>
        <taxon>Muroidea</taxon>
        <taxon>Muridae</taxon>
        <taxon>Murinae</taxon>
        <taxon>Mus</taxon>
        <taxon>Mus</taxon>
    </lineage>
</organism>
<dbReference type="Proteomes" id="UP000515126">
    <property type="component" value="Chromosome 10"/>
</dbReference>
<reference evidence="8" key="1">
    <citation type="submission" date="2025-08" db="UniProtKB">
        <authorList>
            <consortium name="RefSeq"/>
        </authorList>
    </citation>
    <scope>IDENTIFICATION</scope>
</reference>
<evidence type="ECO:0000256" key="4">
    <source>
        <dbReference type="ARBA" id="ARBA00022729"/>
    </source>
</evidence>
<keyword evidence="3" id="KW-0964">Secreted</keyword>
<evidence type="ECO:0000256" key="2">
    <source>
        <dbReference type="ARBA" id="ARBA00009122"/>
    </source>
</evidence>
<sequence length="337" mass="38313">MAVLASWVWVLAGCFSAAVAEVSNTSAPYPPLWEDSPEQLSDYRMEGGKYIINPWVYTERMGMYRILLEETAMYFAKYGPENEQNLLWGLPLQFGWQYESGRLADPTGMTDCGNGLNESLCVSVDSWWADINYYLSVIPFLAAVDSGITGISPSLIKILPPPKDQMRFCYNVSGCQSALPETMNRWRDFFQYMQLNSSDFDGLLNYLWEAHTSSLEYPTSAFVDRYDFYSEQEANFEENWAIAVDYLAAARFPTTQNRTHSFQRGLPPRVLVDTDIAPFIPDFTPLQNEVLVSLKLLGDTDRNSGSLSLTLWENLMSTKLARALFLQAFEAFLARYS</sequence>
<evidence type="ECO:0000256" key="5">
    <source>
        <dbReference type="ARBA" id="ARBA00023180"/>
    </source>
</evidence>
<evidence type="ECO:0000256" key="6">
    <source>
        <dbReference type="SAM" id="SignalP"/>
    </source>
</evidence>
<dbReference type="AlphaFoldDB" id="A0A6P5QKA4"/>
<keyword evidence="5" id="KW-0325">Glycoprotein</keyword>
<dbReference type="GO" id="GO:0005615">
    <property type="term" value="C:extracellular space"/>
    <property type="evidence" value="ECO:0007669"/>
    <property type="project" value="Ensembl"/>
</dbReference>
<comment type="subcellular location">
    <subcellularLocation>
        <location evidence="1">Secreted</location>
    </subcellularLocation>
</comment>
<dbReference type="Pfam" id="PF05612">
    <property type="entry name" value="Leg1"/>
    <property type="match status" value="1"/>
</dbReference>
<keyword evidence="7" id="KW-1185">Reference proteome</keyword>
<keyword evidence="4 6" id="KW-0732">Signal</keyword>
<evidence type="ECO:0000256" key="3">
    <source>
        <dbReference type="ARBA" id="ARBA00022525"/>
    </source>
</evidence>
<comment type="similarity">
    <text evidence="2">Belongs to the LEG1 family.</text>
</comment>
<evidence type="ECO:0000256" key="1">
    <source>
        <dbReference type="ARBA" id="ARBA00004613"/>
    </source>
</evidence>
<dbReference type="InterPro" id="IPR008499">
    <property type="entry name" value="Leg1"/>
</dbReference>
<feature type="chain" id="PRO_5028401581" evidence="6">
    <location>
        <begin position="21"/>
        <end position="337"/>
    </location>
</feature>
<evidence type="ECO:0000313" key="8">
    <source>
        <dbReference type="RefSeq" id="XP_021030394.1"/>
    </source>
</evidence>
<proteinExistence type="inferred from homology"/>
<name>A0A6P5QKA4_MUSCR</name>
<dbReference type="KEGG" id="mcal:110303597"/>
<accession>A0A6P5QKA4</accession>
<gene>
    <name evidence="8" type="primary">LOC110303597</name>
</gene>
<dbReference type="GeneID" id="110303597"/>
<dbReference type="RefSeq" id="XP_021030394.1">
    <property type="nucleotide sequence ID" value="XM_021174735.1"/>
</dbReference>
<evidence type="ECO:0000313" key="7">
    <source>
        <dbReference type="Proteomes" id="UP000515126"/>
    </source>
</evidence>
<protein>
    <submittedName>
        <fullName evidence="8">Protein LEG1 homolog</fullName>
    </submittedName>
</protein>
<feature type="signal peptide" evidence="6">
    <location>
        <begin position="1"/>
        <end position="20"/>
    </location>
</feature>
<dbReference type="PANTHER" id="PTHR18820">
    <property type="entry name" value="LEG1"/>
    <property type="match status" value="1"/>
</dbReference>